<feature type="region of interest" description="Disordered" evidence="7">
    <location>
        <begin position="892"/>
        <end position="940"/>
    </location>
</feature>
<evidence type="ECO:0000256" key="3">
    <source>
        <dbReference type="ARBA" id="ARBA00023015"/>
    </source>
</evidence>
<evidence type="ECO:0000256" key="2">
    <source>
        <dbReference type="ARBA" id="ARBA00006178"/>
    </source>
</evidence>
<feature type="compositionally biased region" description="Polar residues" evidence="7">
    <location>
        <begin position="446"/>
        <end position="488"/>
    </location>
</feature>
<dbReference type="InterPro" id="IPR022003">
    <property type="entry name" value="RST"/>
</dbReference>
<evidence type="ECO:0000256" key="4">
    <source>
        <dbReference type="ARBA" id="ARBA00023163"/>
    </source>
</evidence>
<sequence length="981" mass="107047">MDPSFVSKLLDEDEVDSTHSGADVEAFTAALNRDISVDMSAPTIAQQPNPPGASLATDSNSTPNQLIDDWHASSKEDDAVHQSLQQEEQTGIDAQEQQPSQVEPIKHPESAEYQHQQPDHQTEHEKPTVQSENPFTDPQHLQKDHPVEKISVSNSQESSVHQSQQDKLKHPESQQQGLTQQLNEQQASTSDQTSNQMKRMKSGSVPFTMLIPILRPHLDKDRNMQLDAVFAKLRSNEITKEHFLRVIRNIVGDPMLRQAAQKVQAQMAGRSSQISSTQSELQASQQQASRGTQQVVEGQSVSQLHSISSQQQRSQTSASVQQYVEGQSVLQLQHISPVSLQKVQKSTTQQSQATAGQTDMSTVKSNVDNQSILLGHPPAQVPSTGVSVLKQEREVSLVSVQAVNKQQQLSQHSPSSLPMYGATVTNFNSQILPRPAGTSSVVSRKSQIQDSPMRQLTPQGILSMHPGSSQPANIMNTSKYDVQSAVTESSRHGGTVSHFTSHISAQQSQPSRQSSTSKEQKASPLSTTPFVKQEVAEQAIELESRSQISPLQGSFGTRHVDQGNAAPSSSKVEAVEKQTSRVTFSASTSTVTTNQMPGSMTSPLESGMQGRSQIPSATPPVATGVSARTPPKKTSVGQKKPLDTQSTPSPASKKQKVSGAYHDQSIEQLNDVTAVSGVNLREEEEQLLSAPKEESRASEATRRVVREEEEKLILQKGPLHKKIAEIMSKCGIKNISTDVERCLSLGVEERLRGLISNMIRLSRQRVDIEKARHQIVVTSDVRRQILMMSKKAKEEWERKQAEEAEKLRKQNVGEGNGGSEADREKDEAGRSKSLKSKEEDDKMRATAANVAARAAVGGDDMLSKWQLMAEQARQKREGGVEAVSAGVPGRATAAAAAAARKPLLSSSRTSKEQQEGEKKTPLRSPATGGMRKFGRMVPHPKVIRSISTKDVIAVLEREPQMTKSSLIFRLYDGAPASSPLD</sequence>
<dbReference type="Pfam" id="PF05236">
    <property type="entry name" value="TAF4"/>
    <property type="match status" value="1"/>
</dbReference>
<comment type="function">
    <text evidence="6">TAFs are components of the transcription factor IID (TFIID) complex that is essential for mediating regulation of RNA polymerase transcription.</text>
</comment>
<dbReference type="CDD" id="cd08045">
    <property type="entry name" value="HFD_TAF4"/>
    <property type="match status" value="1"/>
</dbReference>
<protein>
    <recommendedName>
        <fullName evidence="8">RST domain-containing protein</fullName>
    </recommendedName>
</protein>
<dbReference type="GO" id="GO:0003677">
    <property type="term" value="F:DNA binding"/>
    <property type="evidence" value="ECO:0007669"/>
    <property type="project" value="TreeGrafter"/>
</dbReference>
<evidence type="ECO:0000313" key="9">
    <source>
        <dbReference type="EMBL" id="CAA7403050.1"/>
    </source>
</evidence>
<comment type="similarity">
    <text evidence="2">Belongs to the TAF4 family.</text>
</comment>
<dbReference type="InterPro" id="IPR045144">
    <property type="entry name" value="TAF4"/>
</dbReference>
<dbReference type="PROSITE" id="PS51879">
    <property type="entry name" value="RST"/>
    <property type="match status" value="1"/>
</dbReference>
<name>A0A7I8KZ70_SPIIN</name>
<accession>A0A7I8KZ70</accession>
<feature type="compositionally biased region" description="Polar residues" evidence="7">
    <location>
        <begin position="56"/>
        <end position="65"/>
    </location>
</feature>
<feature type="region of interest" description="Disordered" evidence="7">
    <location>
        <begin position="1"/>
        <end position="21"/>
    </location>
</feature>
<feature type="compositionally biased region" description="Low complexity" evidence="7">
    <location>
        <begin position="504"/>
        <end position="517"/>
    </location>
</feature>
<feature type="compositionally biased region" description="Polar residues" evidence="7">
    <location>
        <begin position="643"/>
        <end position="652"/>
    </location>
</feature>
<feature type="compositionally biased region" description="Low complexity" evidence="7">
    <location>
        <begin position="275"/>
        <end position="289"/>
    </location>
</feature>
<feature type="compositionally biased region" description="Basic and acidic residues" evidence="7">
    <location>
        <begin position="68"/>
        <end position="80"/>
    </location>
</feature>
<feature type="compositionally biased region" description="Polar residues" evidence="7">
    <location>
        <begin position="545"/>
        <end position="555"/>
    </location>
</feature>
<evidence type="ECO:0000256" key="5">
    <source>
        <dbReference type="ARBA" id="ARBA00023242"/>
    </source>
</evidence>
<dbReference type="Proteomes" id="UP000663760">
    <property type="component" value="Chromosome 9"/>
</dbReference>
<feature type="compositionally biased region" description="Basic and acidic residues" evidence="7">
    <location>
        <begin position="820"/>
        <end position="844"/>
    </location>
</feature>
<dbReference type="FunFam" id="1.10.20.10:FF:000015">
    <property type="entry name" value="Transcription initiation factor TFIID subunit 4B"/>
    <property type="match status" value="1"/>
</dbReference>
<dbReference type="OrthoDB" id="21060at2759"/>
<feature type="compositionally biased region" description="Polar residues" evidence="7">
    <location>
        <begin position="594"/>
        <end position="616"/>
    </location>
</feature>
<comment type="subcellular location">
    <subcellularLocation>
        <location evidence="1">Nucleus</location>
    </subcellularLocation>
</comment>
<feature type="region of interest" description="Disordered" evidence="7">
    <location>
        <begin position="267"/>
        <end position="312"/>
    </location>
</feature>
<feature type="compositionally biased region" description="Low complexity" evidence="7">
    <location>
        <begin position="299"/>
        <end position="312"/>
    </location>
</feature>
<proteinExistence type="inferred from homology"/>
<feature type="compositionally biased region" description="Polar residues" evidence="7">
    <location>
        <begin position="151"/>
        <end position="163"/>
    </location>
</feature>
<dbReference type="PANTHER" id="PTHR15138:SF14">
    <property type="entry name" value="TRANSCRIPTION INITIATION FACTOR TFIID SUBUNIT 4"/>
    <property type="match status" value="1"/>
</dbReference>
<feature type="compositionally biased region" description="Low complexity" evidence="7">
    <location>
        <begin position="580"/>
        <end position="593"/>
    </location>
</feature>
<dbReference type="InterPro" id="IPR007900">
    <property type="entry name" value="TAF4_C"/>
</dbReference>
<dbReference type="Gene3D" id="1.10.20.10">
    <property type="entry name" value="Histone, subunit A"/>
    <property type="match status" value="1"/>
</dbReference>
<evidence type="ECO:0000256" key="7">
    <source>
        <dbReference type="SAM" id="MobiDB-lite"/>
    </source>
</evidence>
<evidence type="ECO:0000256" key="6">
    <source>
        <dbReference type="ARBA" id="ARBA00058775"/>
    </source>
</evidence>
<keyword evidence="4" id="KW-0804">Transcription</keyword>
<dbReference type="PANTHER" id="PTHR15138">
    <property type="entry name" value="TRANSCRIPTION INITIATION FACTOR TFIID SUBUNIT 4"/>
    <property type="match status" value="1"/>
</dbReference>
<dbReference type="GO" id="GO:0016251">
    <property type="term" value="F:RNA polymerase II general transcription initiation factor activity"/>
    <property type="evidence" value="ECO:0007669"/>
    <property type="project" value="TreeGrafter"/>
</dbReference>
<reference evidence="9" key="1">
    <citation type="submission" date="2020-02" db="EMBL/GenBank/DDBJ databases">
        <authorList>
            <person name="Scholz U."/>
            <person name="Mascher M."/>
            <person name="Fiebig A."/>
        </authorList>
    </citation>
    <scope>NUCLEOTIDE SEQUENCE</scope>
</reference>
<evidence type="ECO:0000256" key="1">
    <source>
        <dbReference type="ARBA" id="ARBA00004123"/>
    </source>
</evidence>
<feature type="compositionally biased region" description="Basic and acidic residues" evidence="7">
    <location>
        <begin position="104"/>
        <end position="127"/>
    </location>
</feature>
<feature type="domain" description="RST" evidence="8">
    <location>
        <begin position="198"/>
        <end position="269"/>
    </location>
</feature>
<feature type="compositionally biased region" description="Basic and acidic residues" evidence="7">
    <location>
        <begin position="797"/>
        <end position="808"/>
    </location>
</feature>
<dbReference type="Pfam" id="PF12174">
    <property type="entry name" value="RST"/>
    <property type="match status" value="1"/>
</dbReference>
<feature type="compositionally biased region" description="Low complexity" evidence="7">
    <location>
        <begin position="174"/>
        <end position="186"/>
    </location>
</feature>
<keyword evidence="10" id="KW-1185">Reference proteome</keyword>
<feature type="compositionally biased region" description="Polar residues" evidence="7">
    <location>
        <begin position="187"/>
        <end position="197"/>
    </location>
</feature>
<evidence type="ECO:0000259" key="8">
    <source>
        <dbReference type="PROSITE" id="PS51879"/>
    </source>
</evidence>
<feature type="compositionally biased region" description="Basic and acidic residues" evidence="7">
    <location>
        <begin position="909"/>
        <end position="920"/>
    </location>
</feature>
<feature type="region of interest" description="Disordered" evidence="7">
    <location>
        <begin position="797"/>
        <end position="846"/>
    </location>
</feature>
<feature type="region of interest" description="Disordered" evidence="7">
    <location>
        <begin position="543"/>
        <end position="665"/>
    </location>
</feature>
<feature type="region of interest" description="Disordered" evidence="7">
    <location>
        <begin position="446"/>
        <end position="530"/>
    </location>
</feature>
<evidence type="ECO:0000313" key="10">
    <source>
        <dbReference type="Proteomes" id="UP000663760"/>
    </source>
</evidence>
<gene>
    <name evidence="9" type="ORF">SI8410_09013728</name>
</gene>
<dbReference type="GO" id="GO:0005669">
    <property type="term" value="C:transcription factor TFIID complex"/>
    <property type="evidence" value="ECO:0007669"/>
    <property type="project" value="InterPro"/>
</dbReference>
<dbReference type="InterPro" id="IPR009072">
    <property type="entry name" value="Histone-fold"/>
</dbReference>
<keyword evidence="3" id="KW-0805">Transcription regulation</keyword>
<dbReference type="GO" id="GO:0046982">
    <property type="term" value="F:protein heterodimerization activity"/>
    <property type="evidence" value="ECO:0007669"/>
    <property type="project" value="InterPro"/>
</dbReference>
<dbReference type="EMBL" id="LR746272">
    <property type="protein sequence ID" value="CAA7403050.1"/>
    <property type="molecule type" value="Genomic_DNA"/>
</dbReference>
<keyword evidence="5" id="KW-0539">Nucleus</keyword>
<dbReference type="GO" id="GO:0006367">
    <property type="term" value="P:transcription initiation at RNA polymerase II promoter"/>
    <property type="evidence" value="ECO:0007669"/>
    <property type="project" value="TreeGrafter"/>
</dbReference>
<organism evidence="9 10">
    <name type="scientific">Spirodela intermedia</name>
    <name type="common">Intermediate duckweed</name>
    <dbReference type="NCBI Taxonomy" id="51605"/>
    <lineage>
        <taxon>Eukaryota</taxon>
        <taxon>Viridiplantae</taxon>
        <taxon>Streptophyta</taxon>
        <taxon>Embryophyta</taxon>
        <taxon>Tracheophyta</taxon>
        <taxon>Spermatophyta</taxon>
        <taxon>Magnoliopsida</taxon>
        <taxon>Liliopsida</taxon>
        <taxon>Araceae</taxon>
        <taxon>Lemnoideae</taxon>
        <taxon>Spirodela</taxon>
    </lineage>
</organism>
<feature type="region of interest" description="Disordered" evidence="7">
    <location>
        <begin position="39"/>
        <end position="203"/>
    </location>
</feature>
<dbReference type="AlphaFoldDB" id="A0A7I8KZ70"/>